<proteinExistence type="predicted"/>
<reference evidence="2" key="2">
    <citation type="journal article" date="2023" name="IMA Fungus">
        <title>Comparative genomic study of the Penicillium genus elucidates a diverse pangenome and 15 lateral gene transfer events.</title>
        <authorList>
            <person name="Petersen C."/>
            <person name="Sorensen T."/>
            <person name="Nielsen M.R."/>
            <person name="Sondergaard T.E."/>
            <person name="Sorensen J.L."/>
            <person name="Fitzpatrick D.A."/>
            <person name="Frisvad J.C."/>
            <person name="Nielsen K.L."/>
        </authorList>
    </citation>
    <scope>NUCLEOTIDE SEQUENCE</scope>
    <source>
        <strain evidence="2">IBT 19713</strain>
    </source>
</reference>
<organism evidence="2 3">
    <name type="scientific">Penicillium chermesinum</name>
    <dbReference type="NCBI Taxonomy" id="63820"/>
    <lineage>
        <taxon>Eukaryota</taxon>
        <taxon>Fungi</taxon>
        <taxon>Dikarya</taxon>
        <taxon>Ascomycota</taxon>
        <taxon>Pezizomycotina</taxon>
        <taxon>Eurotiomycetes</taxon>
        <taxon>Eurotiomycetidae</taxon>
        <taxon>Eurotiales</taxon>
        <taxon>Aspergillaceae</taxon>
        <taxon>Penicillium</taxon>
    </lineage>
</organism>
<dbReference type="AlphaFoldDB" id="A0A9W9TND9"/>
<dbReference type="EMBL" id="JAPQKS010000004">
    <property type="protein sequence ID" value="KAJ5232478.1"/>
    <property type="molecule type" value="Genomic_DNA"/>
</dbReference>
<protein>
    <recommendedName>
        <fullName evidence="4">Myb-like domain-containing protein</fullName>
    </recommendedName>
</protein>
<evidence type="ECO:0008006" key="4">
    <source>
        <dbReference type="Google" id="ProtNLM"/>
    </source>
</evidence>
<name>A0A9W9TND9_9EURO</name>
<evidence type="ECO:0000313" key="3">
    <source>
        <dbReference type="Proteomes" id="UP001150941"/>
    </source>
</evidence>
<evidence type="ECO:0000256" key="1">
    <source>
        <dbReference type="SAM" id="MobiDB-lite"/>
    </source>
</evidence>
<accession>A0A9W9TND9</accession>
<dbReference type="Proteomes" id="UP001150941">
    <property type="component" value="Unassembled WGS sequence"/>
</dbReference>
<evidence type="ECO:0000313" key="2">
    <source>
        <dbReference type="EMBL" id="KAJ5232478.1"/>
    </source>
</evidence>
<sequence>MGRSINTLCVWHRNHWLDPRDNPPKLSTPWTQQELQVLGHFTDRAELSWAEIKKEVPHRSKAEIEFELIRMWVGDKAWGNERESFKQVENESGEPEAPAPQPCDKPANASNKSPREHVADTSSIYGEISEGAALPDDDYDPFATISSAESSPSKLSAIRMDNTIQLKNCPPKRHSPVKQLESTQ</sequence>
<feature type="region of interest" description="Disordered" evidence="1">
    <location>
        <begin position="83"/>
        <end position="184"/>
    </location>
</feature>
<dbReference type="RefSeq" id="XP_058330471.1">
    <property type="nucleotide sequence ID" value="XM_058474731.1"/>
</dbReference>
<reference evidence="2" key="1">
    <citation type="submission" date="2022-11" db="EMBL/GenBank/DDBJ databases">
        <authorList>
            <person name="Petersen C."/>
        </authorList>
    </citation>
    <scope>NUCLEOTIDE SEQUENCE</scope>
    <source>
        <strain evidence="2">IBT 19713</strain>
    </source>
</reference>
<keyword evidence="3" id="KW-1185">Reference proteome</keyword>
<dbReference type="GeneID" id="83202034"/>
<comment type="caution">
    <text evidence="2">The sequence shown here is derived from an EMBL/GenBank/DDBJ whole genome shotgun (WGS) entry which is preliminary data.</text>
</comment>
<gene>
    <name evidence="2" type="ORF">N7468_005434</name>
</gene>
<feature type="compositionally biased region" description="Low complexity" evidence="1">
    <location>
        <begin position="146"/>
        <end position="156"/>
    </location>
</feature>
<dbReference type="OrthoDB" id="2420608at2759"/>